<dbReference type="InterPro" id="IPR048540">
    <property type="entry name" value="Rrn7_cyclin_N"/>
</dbReference>
<dbReference type="Pfam" id="PF11781">
    <property type="entry name" value="Zn_ribbon_RRN7"/>
    <property type="match status" value="1"/>
</dbReference>
<evidence type="ECO:0000259" key="11">
    <source>
        <dbReference type="Pfam" id="PF11781"/>
    </source>
</evidence>
<evidence type="ECO:0000256" key="6">
    <source>
        <dbReference type="ARBA" id="ARBA00023015"/>
    </source>
</evidence>
<feature type="region of interest" description="Disordered" evidence="10">
    <location>
        <begin position="39"/>
        <end position="67"/>
    </location>
</feature>
<dbReference type="InterPro" id="IPR033599">
    <property type="entry name" value="TAF1B/Rrn7"/>
</dbReference>
<evidence type="ECO:0000259" key="13">
    <source>
        <dbReference type="Pfam" id="PF20645"/>
    </source>
</evidence>
<evidence type="ECO:0008006" key="16">
    <source>
        <dbReference type="Google" id="ProtNLM"/>
    </source>
</evidence>
<dbReference type="EMBL" id="JAFJYH010000232">
    <property type="protein sequence ID" value="KAG4415177.1"/>
    <property type="molecule type" value="Genomic_DNA"/>
</dbReference>
<evidence type="ECO:0000256" key="9">
    <source>
        <dbReference type="ARBA" id="ARBA00023242"/>
    </source>
</evidence>
<keyword evidence="8" id="KW-0804">Transcription</keyword>
<comment type="caution">
    <text evidence="14">The sequence shown here is derived from an EMBL/GenBank/DDBJ whole genome shotgun (WGS) entry which is preliminary data.</text>
</comment>
<evidence type="ECO:0000259" key="12">
    <source>
        <dbReference type="Pfam" id="PF20644"/>
    </source>
</evidence>
<dbReference type="InterPro" id="IPR021752">
    <property type="entry name" value="TF_Rrn7_Zf"/>
</dbReference>
<evidence type="ECO:0000256" key="7">
    <source>
        <dbReference type="ARBA" id="ARBA00023125"/>
    </source>
</evidence>
<feature type="domain" description="RRN7-type" evidence="11">
    <location>
        <begin position="11"/>
        <end position="43"/>
    </location>
</feature>
<name>A0A8H7T8Q8_9HELO</name>
<evidence type="ECO:0000256" key="8">
    <source>
        <dbReference type="ARBA" id="ARBA00023163"/>
    </source>
</evidence>
<dbReference type="GO" id="GO:0070860">
    <property type="term" value="C:RNA polymerase I core factor complex"/>
    <property type="evidence" value="ECO:0007669"/>
    <property type="project" value="InterPro"/>
</dbReference>
<evidence type="ECO:0000256" key="10">
    <source>
        <dbReference type="SAM" id="MobiDB-lite"/>
    </source>
</evidence>
<dbReference type="InterPro" id="IPR048538">
    <property type="entry name" value="Rrn7_cyclin_C"/>
</dbReference>
<dbReference type="OrthoDB" id="428577at2759"/>
<reference evidence="14" key="1">
    <citation type="submission" date="2021-02" db="EMBL/GenBank/DDBJ databases">
        <title>Genome sequence Cadophora malorum strain M34.</title>
        <authorList>
            <person name="Stefanovic E."/>
            <person name="Vu D."/>
            <person name="Scully C."/>
            <person name="Dijksterhuis J."/>
            <person name="Roader J."/>
            <person name="Houbraken J."/>
        </authorList>
    </citation>
    <scope>NUCLEOTIDE SEQUENCE</scope>
    <source>
        <strain evidence="14">M34</strain>
    </source>
</reference>
<dbReference type="PANTHER" id="PTHR31576">
    <property type="entry name" value="TATA BOX-BINDING PROTEIN-ASSOCIATED FACTOR RNA POLYMERASE I SUBUNIT B"/>
    <property type="match status" value="1"/>
</dbReference>
<comment type="subcellular location">
    <subcellularLocation>
        <location evidence="1">Nucleus</location>
        <location evidence="1">Nucleolus</location>
    </subcellularLocation>
</comment>
<dbReference type="GO" id="GO:0001164">
    <property type="term" value="F:RNA polymerase I core promoter sequence-specific DNA binding"/>
    <property type="evidence" value="ECO:0007669"/>
    <property type="project" value="InterPro"/>
</dbReference>
<keyword evidence="6" id="KW-0805">Transcription regulation</keyword>
<keyword evidence="5" id="KW-0862">Zinc</keyword>
<evidence type="ECO:0000256" key="2">
    <source>
        <dbReference type="ARBA" id="ARBA00006899"/>
    </source>
</evidence>
<dbReference type="AlphaFoldDB" id="A0A8H7T8Q8"/>
<evidence type="ECO:0000256" key="5">
    <source>
        <dbReference type="ARBA" id="ARBA00022833"/>
    </source>
</evidence>
<feature type="region of interest" description="Disordered" evidence="10">
    <location>
        <begin position="145"/>
        <end position="170"/>
    </location>
</feature>
<keyword evidence="15" id="KW-1185">Reference proteome</keyword>
<feature type="domain" description="Rrn7/TAF1B N-terminal cyclin" evidence="12">
    <location>
        <begin position="88"/>
        <end position="223"/>
    </location>
</feature>
<proteinExistence type="inferred from homology"/>
<gene>
    <name evidence="14" type="ORF">IFR04_011675</name>
</gene>
<evidence type="ECO:0000313" key="14">
    <source>
        <dbReference type="EMBL" id="KAG4415177.1"/>
    </source>
</evidence>
<keyword evidence="9" id="KW-0539">Nucleus</keyword>
<dbReference type="PANTHER" id="PTHR31576:SF2">
    <property type="entry name" value="TATA BOX-BINDING PROTEIN-ASSOCIATED FACTOR RNA POLYMERASE I SUBUNIT B"/>
    <property type="match status" value="1"/>
</dbReference>
<dbReference type="GO" id="GO:0042790">
    <property type="term" value="P:nucleolar large rRNA transcription by RNA polymerase I"/>
    <property type="evidence" value="ECO:0007669"/>
    <property type="project" value="TreeGrafter"/>
</dbReference>
<dbReference type="Pfam" id="PF20644">
    <property type="entry name" value="Rrn7_cyclin_N"/>
    <property type="match status" value="1"/>
</dbReference>
<sequence>MSSHIEYQRFRRGESCTEEGCRARKFYLEDGKKFCQRGHEQAGFTQTQQDEDDWNAQGKKSRKKKEERERVETVLSGNDAKELYLQCYQLILWKQSHWLVATLGLPEDLRTIIRDLWELRVRALHFPRDERSGYGSGTGTMLFSSASDGNNTDTDGITHRSIGSRRSRKSAAMEEKLPKLIETLALCYLGTLLLKMPVSVGDYYKWAIQDRIVYNRAIKEVPKEMRSKLPAHFHAALEIRAPLNGTKLHNSIWQLAEFYNIEFDMEFPKLNVPLLVFRYMKELCLPVELYPAIRRLELLLDLGFSYHTADDRMRQGTASPEIQLVSLIVIATKLAHPFDNVNRTPDSFSDPSATKIDWSQWVKTTAQEPPRELTRGPAIKITDADVWNLDAEKLDDYLDWYQNTWIDDRDPKISEQMLHMFPLNDIPSMLDEDDLHCGADTDRLRSVQQSLILQDPDPADERAGSGKVLRAGELYKRYRTETELPTEARAFFELAASMVGIALEKLVHNVFRLEVQLERWRLADSKRQSLADSEVERRGSARLSRFDSALPVTDLLWDGHLK</sequence>
<organism evidence="14 15">
    <name type="scientific">Cadophora malorum</name>
    <dbReference type="NCBI Taxonomy" id="108018"/>
    <lineage>
        <taxon>Eukaryota</taxon>
        <taxon>Fungi</taxon>
        <taxon>Dikarya</taxon>
        <taxon>Ascomycota</taxon>
        <taxon>Pezizomycotina</taxon>
        <taxon>Leotiomycetes</taxon>
        <taxon>Helotiales</taxon>
        <taxon>Ploettnerulaceae</taxon>
        <taxon>Cadophora</taxon>
    </lineage>
</organism>
<evidence type="ECO:0000256" key="1">
    <source>
        <dbReference type="ARBA" id="ARBA00004604"/>
    </source>
</evidence>
<dbReference type="Pfam" id="PF20645">
    <property type="entry name" value="Rrn7_cyclin_C"/>
    <property type="match status" value="1"/>
</dbReference>
<accession>A0A8H7T8Q8</accession>
<comment type="similarity">
    <text evidence="2">Belongs to the RRN7/TAF1B family.</text>
</comment>
<dbReference type="Proteomes" id="UP000664132">
    <property type="component" value="Unassembled WGS sequence"/>
</dbReference>
<keyword evidence="7" id="KW-0238">DNA-binding</keyword>
<feature type="compositionally biased region" description="Polar residues" evidence="10">
    <location>
        <begin position="145"/>
        <end position="155"/>
    </location>
</feature>
<keyword evidence="4" id="KW-0863">Zinc-finger</keyword>
<evidence type="ECO:0000256" key="3">
    <source>
        <dbReference type="ARBA" id="ARBA00022723"/>
    </source>
</evidence>
<evidence type="ECO:0000256" key="4">
    <source>
        <dbReference type="ARBA" id="ARBA00022771"/>
    </source>
</evidence>
<evidence type="ECO:0000313" key="15">
    <source>
        <dbReference type="Proteomes" id="UP000664132"/>
    </source>
</evidence>
<protein>
    <recommendedName>
        <fullName evidence="16">RRN7-type domain-containing protein</fullName>
    </recommendedName>
</protein>
<feature type="domain" description="Rrn7/TAF1B C-terminal cyclin" evidence="13">
    <location>
        <begin position="242"/>
        <end position="405"/>
    </location>
</feature>
<dbReference type="GO" id="GO:0008270">
    <property type="term" value="F:zinc ion binding"/>
    <property type="evidence" value="ECO:0007669"/>
    <property type="project" value="UniProtKB-KW"/>
</dbReference>
<keyword evidence="3" id="KW-0479">Metal-binding</keyword>